<keyword evidence="7" id="KW-1133">Transmembrane helix</keyword>
<dbReference type="GO" id="GO:0004497">
    <property type="term" value="F:monooxygenase activity"/>
    <property type="evidence" value="ECO:0007669"/>
    <property type="project" value="UniProtKB-KW"/>
</dbReference>
<dbReference type="SUPFAM" id="SSF48264">
    <property type="entry name" value="Cytochrome P450"/>
    <property type="match status" value="1"/>
</dbReference>
<dbReference type="AlphaFoldDB" id="A0A8H7PI41"/>
<keyword evidence="3 5" id="KW-0479">Metal-binding</keyword>
<comment type="cofactor">
    <cofactor evidence="1 5">
        <name>heme</name>
        <dbReference type="ChEBI" id="CHEBI:30413"/>
    </cofactor>
</comment>
<dbReference type="PRINTS" id="PR00385">
    <property type="entry name" value="P450"/>
</dbReference>
<keyword evidence="5 6" id="KW-0349">Heme</keyword>
<sequence>MENQLIKIIDRLPDGVVRQFLKRNAKYSSAVAILVAGYFVTSRLYRVYFGPLSKIPGTFFDTFFDMPFLYYNLPLGTRYKRMIGLHQKYGRVVRTTGHTITISDKDMIKQVLHDDDLPKAWAYKNLQLEGHQTMFNTLDKDFHKTRRRVVSPAFSVKYLAALEHLISDSVGEFVQHINSAVDTAHLHNQPSAEVDMWRLLQFTALDVIGATAFDQSFNMVKDGSHPLPATITRNLTNAAFTGAVSNELINVASEYFEDLLYCNRQDQSQFWFMVGIIEERLKSGKRKNDILQILIDSQNAELKNDRLNNEDIVHENILFLIAGSETTSNTIGFAIIHLLEHPEALALLREELDSVYPRNGSNVRFEHEDLKNLPYLNAVINETMRIKPVAMGGLPRETDRDYILGGKYHIPKNIMISADIYACQVDPEYWPEPLAFKPERWLEGSEIPADKDAFFPFSSGSRNCIGKNFAWMEMRLLLSSFVYNFNFDPVPESVEDAKDLRQFITYTIASNSYKVKVTKRH</sequence>
<dbReference type="InterPro" id="IPR002401">
    <property type="entry name" value="Cyt_P450_E_grp-I"/>
</dbReference>
<keyword evidence="4 5" id="KW-0408">Iron</keyword>
<dbReference type="InterPro" id="IPR050121">
    <property type="entry name" value="Cytochrome_P450_monoxygenase"/>
</dbReference>
<protein>
    <recommendedName>
        <fullName evidence="10">Cytochrome P450</fullName>
    </recommendedName>
</protein>
<dbReference type="InterPro" id="IPR001128">
    <property type="entry name" value="Cyt_P450"/>
</dbReference>
<dbReference type="EMBL" id="JAEPRA010000016">
    <property type="protein sequence ID" value="KAG2174437.1"/>
    <property type="molecule type" value="Genomic_DNA"/>
</dbReference>
<feature type="transmembrane region" description="Helical" evidence="7">
    <location>
        <begin position="27"/>
        <end position="45"/>
    </location>
</feature>
<dbReference type="GO" id="GO:0016705">
    <property type="term" value="F:oxidoreductase activity, acting on paired donors, with incorporation or reduction of molecular oxygen"/>
    <property type="evidence" value="ECO:0007669"/>
    <property type="project" value="InterPro"/>
</dbReference>
<evidence type="ECO:0000256" key="3">
    <source>
        <dbReference type="ARBA" id="ARBA00022723"/>
    </source>
</evidence>
<dbReference type="PROSITE" id="PS00086">
    <property type="entry name" value="CYTOCHROME_P450"/>
    <property type="match status" value="1"/>
</dbReference>
<dbReference type="PRINTS" id="PR00463">
    <property type="entry name" value="EP450I"/>
</dbReference>
<dbReference type="GO" id="GO:0020037">
    <property type="term" value="F:heme binding"/>
    <property type="evidence" value="ECO:0007669"/>
    <property type="project" value="InterPro"/>
</dbReference>
<feature type="binding site" description="axial binding residue" evidence="5">
    <location>
        <position position="464"/>
    </location>
    <ligand>
        <name>heme</name>
        <dbReference type="ChEBI" id="CHEBI:30413"/>
    </ligand>
    <ligandPart>
        <name>Fe</name>
        <dbReference type="ChEBI" id="CHEBI:18248"/>
    </ligandPart>
</feature>
<dbReference type="Proteomes" id="UP000612746">
    <property type="component" value="Unassembled WGS sequence"/>
</dbReference>
<organism evidence="8 9">
    <name type="scientific">Umbelopsis vinacea</name>
    <dbReference type="NCBI Taxonomy" id="44442"/>
    <lineage>
        <taxon>Eukaryota</taxon>
        <taxon>Fungi</taxon>
        <taxon>Fungi incertae sedis</taxon>
        <taxon>Mucoromycota</taxon>
        <taxon>Mucoromycotina</taxon>
        <taxon>Umbelopsidomycetes</taxon>
        <taxon>Umbelopsidales</taxon>
        <taxon>Umbelopsidaceae</taxon>
        <taxon>Umbelopsis</taxon>
    </lineage>
</organism>
<accession>A0A8H7PI41</accession>
<evidence type="ECO:0000313" key="8">
    <source>
        <dbReference type="EMBL" id="KAG2174437.1"/>
    </source>
</evidence>
<dbReference type="Pfam" id="PF00067">
    <property type="entry name" value="p450"/>
    <property type="match status" value="1"/>
</dbReference>
<reference evidence="8" key="1">
    <citation type="submission" date="2020-12" db="EMBL/GenBank/DDBJ databases">
        <title>Metabolic potential, ecology and presence of endohyphal bacteria is reflected in genomic diversity of Mucoromycotina.</title>
        <authorList>
            <person name="Muszewska A."/>
            <person name="Okrasinska A."/>
            <person name="Steczkiewicz K."/>
            <person name="Drgas O."/>
            <person name="Orlowska M."/>
            <person name="Perlinska-Lenart U."/>
            <person name="Aleksandrzak-Piekarczyk T."/>
            <person name="Szatraj K."/>
            <person name="Zielenkiewicz U."/>
            <person name="Pilsyk S."/>
            <person name="Malc E."/>
            <person name="Mieczkowski P."/>
            <person name="Kruszewska J.S."/>
            <person name="Biernat P."/>
            <person name="Pawlowska J."/>
        </authorList>
    </citation>
    <scope>NUCLEOTIDE SEQUENCE</scope>
    <source>
        <strain evidence="8">WA0000051536</strain>
    </source>
</reference>
<evidence type="ECO:0000256" key="5">
    <source>
        <dbReference type="PIRSR" id="PIRSR602401-1"/>
    </source>
</evidence>
<evidence type="ECO:0000256" key="4">
    <source>
        <dbReference type="ARBA" id="ARBA00023004"/>
    </source>
</evidence>
<evidence type="ECO:0000256" key="1">
    <source>
        <dbReference type="ARBA" id="ARBA00001971"/>
    </source>
</evidence>
<keyword evidence="9" id="KW-1185">Reference proteome</keyword>
<dbReference type="GO" id="GO:0005506">
    <property type="term" value="F:iron ion binding"/>
    <property type="evidence" value="ECO:0007669"/>
    <property type="project" value="InterPro"/>
</dbReference>
<dbReference type="OrthoDB" id="1470350at2759"/>
<dbReference type="Gene3D" id="1.10.630.10">
    <property type="entry name" value="Cytochrome P450"/>
    <property type="match status" value="1"/>
</dbReference>
<comment type="similarity">
    <text evidence="2 6">Belongs to the cytochrome P450 family.</text>
</comment>
<evidence type="ECO:0000256" key="6">
    <source>
        <dbReference type="RuleBase" id="RU000461"/>
    </source>
</evidence>
<evidence type="ECO:0000256" key="2">
    <source>
        <dbReference type="ARBA" id="ARBA00010617"/>
    </source>
</evidence>
<dbReference type="InterPro" id="IPR017972">
    <property type="entry name" value="Cyt_P450_CS"/>
</dbReference>
<keyword evidence="6" id="KW-0503">Monooxygenase</keyword>
<evidence type="ECO:0000256" key="7">
    <source>
        <dbReference type="SAM" id="Phobius"/>
    </source>
</evidence>
<dbReference type="PANTHER" id="PTHR24305">
    <property type="entry name" value="CYTOCHROME P450"/>
    <property type="match status" value="1"/>
</dbReference>
<name>A0A8H7PI41_9FUNG</name>
<comment type="caution">
    <text evidence="8">The sequence shown here is derived from an EMBL/GenBank/DDBJ whole genome shotgun (WGS) entry which is preliminary data.</text>
</comment>
<keyword evidence="6" id="KW-0560">Oxidoreductase</keyword>
<keyword evidence="7" id="KW-0472">Membrane</keyword>
<gene>
    <name evidence="8" type="ORF">INT44_006700</name>
</gene>
<dbReference type="InterPro" id="IPR036396">
    <property type="entry name" value="Cyt_P450_sf"/>
</dbReference>
<proteinExistence type="inferred from homology"/>
<evidence type="ECO:0000313" key="9">
    <source>
        <dbReference type="Proteomes" id="UP000612746"/>
    </source>
</evidence>
<evidence type="ECO:0008006" key="10">
    <source>
        <dbReference type="Google" id="ProtNLM"/>
    </source>
</evidence>
<dbReference type="PANTHER" id="PTHR24305:SF166">
    <property type="entry name" value="CYTOCHROME P450 12A4, MITOCHONDRIAL-RELATED"/>
    <property type="match status" value="1"/>
</dbReference>
<keyword evidence="7" id="KW-0812">Transmembrane</keyword>